<dbReference type="InterPro" id="IPR015655">
    <property type="entry name" value="PP2C"/>
</dbReference>
<reference evidence="5" key="1">
    <citation type="journal article" date="2019" name="Int. J. Syst. Evol. Microbiol.">
        <title>The Global Catalogue of Microorganisms (GCM) 10K type strain sequencing project: providing services to taxonomists for standard genome sequencing and annotation.</title>
        <authorList>
            <consortium name="The Broad Institute Genomics Platform"/>
            <consortium name="The Broad Institute Genome Sequencing Center for Infectious Disease"/>
            <person name="Wu L."/>
            <person name="Ma J."/>
        </authorList>
    </citation>
    <scope>NUCLEOTIDE SEQUENCE [LARGE SCALE GENOMIC DNA]</scope>
    <source>
        <strain evidence="5">JCM 17919</strain>
    </source>
</reference>
<keyword evidence="2" id="KW-0472">Membrane</keyword>
<organism evidence="4 5">
    <name type="scientific">Flaviaesturariibacter amylovorans</name>
    <dbReference type="NCBI Taxonomy" id="1084520"/>
    <lineage>
        <taxon>Bacteria</taxon>
        <taxon>Pseudomonadati</taxon>
        <taxon>Bacteroidota</taxon>
        <taxon>Chitinophagia</taxon>
        <taxon>Chitinophagales</taxon>
        <taxon>Chitinophagaceae</taxon>
        <taxon>Flaviaestuariibacter</taxon>
    </lineage>
</organism>
<dbReference type="InterPro" id="IPR036457">
    <property type="entry name" value="PPM-type-like_dom_sf"/>
</dbReference>
<name>A0ABP8GJM0_9BACT</name>
<feature type="transmembrane region" description="Helical" evidence="2">
    <location>
        <begin position="286"/>
        <end position="306"/>
    </location>
</feature>
<dbReference type="RefSeq" id="WP_345254536.1">
    <property type="nucleotide sequence ID" value="NZ_BAABGY010000006.1"/>
</dbReference>
<dbReference type="PROSITE" id="PS51746">
    <property type="entry name" value="PPM_2"/>
    <property type="match status" value="1"/>
</dbReference>
<keyword evidence="2" id="KW-0812">Transmembrane</keyword>
<dbReference type="SMART" id="SM00331">
    <property type="entry name" value="PP2C_SIG"/>
    <property type="match status" value="1"/>
</dbReference>
<protein>
    <recommendedName>
        <fullName evidence="3">PPM-type phosphatase domain-containing protein</fullName>
    </recommendedName>
</protein>
<comment type="caution">
    <text evidence="4">The sequence shown here is derived from an EMBL/GenBank/DDBJ whole genome shotgun (WGS) entry which is preliminary data.</text>
</comment>
<evidence type="ECO:0000256" key="1">
    <source>
        <dbReference type="SAM" id="MobiDB-lite"/>
    </source>
</evidence>
<sequence>MAKQLHGLTDTGRARSNNEDAFVAAGGRYPFGAVIDGVGGYEGGEVAAALARDTLGARVAAAARPDTVVLREALLAANAAIIAEKQRDPRLQEMACVLSCAWADEDAARVLYAHVGDTRLYLFRDGSLVKLTRDHSFVGLLEDSNRISETEAMEHPKRNEIDRALGFLPTIPDPERYIDTGSAPFLPGDLLLLCSDGLTDMVDSNAIRTVLQSGDTLEGMARTLVAAANGNGGKDNITVVLLRHSKARVQPRPDGAPRPAPRPVPIEAAPSRPLPAPPPLPRRSTLALVLPWIVGLLAAAALFYFIRPKEAPGPVGTGVNAAYPQAALQDTLDAAADTLRLTGAVFGDTLLLRDSLWIHRDSLVLIGTGRTVLQPASGRLPLQVAPTIKRLHLKGLELRDIDLRIAADGAGALYFDSVRLRGVAAGLGAPLLLPDTLVTGTLKDLMTQKRKNP</sequence>
<keyword evidence="5" id="KW-1185">Reference proteome</keyword>
<dbReference type="Pfam" id="PF13672">
    <property type="entry name" value="PP2C_2"/>
    <property type="match status" value="1"/>
</dbReference>
<feature type="domain" description="PPM-type phosphatase" evidence="3">
    <location>
        <begin position="5"/>
        <end position="244"/>
    </location>
</feature>
<keyword evidence="2" id="KW-1133">Transmembrane helix</keyword>
<evidence type="ECO:0000259" key="3">
    <source>
        <dbReference type="PROSITE" id="PS51746"/>
    </source>
</evidence>
<dbReference type="SUPFAM" id="SSF81606">
    <property type="entry name" value="PP2C-like"/>
    <property type="match status" value="1"/>
</dbReference>
<evidence type="ECO:0000313" key="5">
    <source>
        <dbReference type="Proteomes" id="UP001501725"/>
    </source>
</evidence>
<feature type="region of interest" description="Disordered" evidence="1">
    <location>
        <begin position="248"/>
        <end position="278"/>
    </location>
</feature>
<feature type="compositionally biased region" description="Pro residues" evidence="1">
    <location>
        <begin position="254"/>
        <end position="264"/>
    </location>
</feature>
<dbReference type="EMBL" id="BAABGY010000006">
    <property type="protein sequence ID" value="GAA4325606.1"/>
    <property type="molecule type" value="Genomic_DNA"/>
</dbReference>
<dbReference type="Gene3D" id="3.60.40.10">
    <property type="entry name" value="PPM-type phosphatase domain"/>
    <property type="match status" value="1"/>
</dbReference>
<dbReference type="PANTHER" id="PTHR47992">
    <property type="entry name" value="PROTEIN PHOSPHATASE"/>
    <property type="match status" value="1"/>
</dbReference>
<dbReference type="InterPro" id="IPR001932">
    <property type="entry name" value="PPM-type_phosphatase-like_dom"/>
</dbReference>
<evidence type="ECO:0000313" key="4">
    <source>
        <dbReference type="EMBL" id="GAA4325606.1"/>
    </source>
</evidence>
<accession>A0ABP8GJM0</accession>
<dbReference type="Proteomes" id="UP001501725">
    <property type="component" value="Unassembled WGS sequence"/>
</dbReference>
<dbReference type="SMART" id="SM00332">
    <property type="entry name" value="PP2Cc"/>
    <property type="match status" value="1"/>
</dbReference>
<evidence type="ECO:0000256" key="2">
    <source>
        <dbReference type="SAM" id="Phobius"/>
    </source>
</evidence>
<gene>
    <name evidence="4" type="ORF">GCM10023184_13700</name>
</gene>
<proteinExistence type="predicted"/>
<dbReference type="CDD" id="cd00143">
    <property type="entry name" value="PP2Cc"/>
    <property type="match status" value="1"/>
</dbReference>